<protein>
    <submittedName>
        <fullName evidence="1">Uncharacterized protein</fullName>
    </submittedName>
</protein>
<name>A0A8S9YGX5_9TREM</name>
<proteinExistence type="predicted"/>
<sequence>MTLFDENIENRCLALVLPEAAIVNTVVGLSQRTVTIIHYPLSSRQCLTEVSRPTNYC</sequence>
<gene>
    <name evidence="1" type="ORF">EG68_09704</name>
</gene>
<keyword evidence="2" id="KW-1185">Reference proteome</keyword>
<dbReference type="Proteomes" id="UP000822476">
    <property type="component" value="Unassembled WGS sequence"/>
</dbReference>
<dbReference type="AlphaFoldDB" id="A0A8S9YGX5"/>
<accession>A0A8S9YGX5</accession>
<evidence type="ECO:0000313" key="2">
    <source>
        <dbReference type="Proteomes" id="UP000822476"/>
    </source>
</evidence>
<reference evidence="1" key="1">
    <citation type="submission" date="2019-07" db="EMBL/GenBank/DDBJ databases">
        <title>Annotation for the trematode Paragonimus miyazaki's.</title>
        <authorList>
            <person name="Choi Y.-J."/>
        </authorList>
    </citation>
    <scope>NUCLEOTIDE SEQUENCE</scope>
    <source>
        <strain evidence="1">Japan</strain>
    </source>
</reference>
<organism evidence="1 2">
    <name type="scientific">Paragonimus skrjabini miyazakii</name>
    <dbReference type="NCBI Taxonomy" id="59628"/>
    <lineage>
        <taxon>Eukaryota</taxon>
        <taxon>Metazoa</taxon>
        <taxon>Spiralia</taxon>
        <taxon>Lophotrochozoa</taxon>
        <taxon>Platyhelminthes</taxon>
        <taxon>Trematoda</taxon>
        <taxon>Digenea</taxon>
        <taxon>Plagiorchiida</taxon>
        <taxon>Troglotremata</taxon>
        <taxon>Troglotrematidae</taxon>
        <taxon>Paragonimus</taxon>
    </lineage>
</organism>
<comment type="caution">
    <text evidence="1">The sequence shown here is derived from an EMBL/GenBank/DDBJ whole genome shotgun (WGS) entry which is preliminary data.</text>
</comment>
<evidence type="ECO:0000313" key="1">
    <source>
        <dbReference type="EMBL" id="KAF7247570.1"/>
    </source>
</evidence>
<dbReference type="EMBL" id="JTDE01005770">
    <property type="protein sequence ID" value="KAF7247570.1"/>
    <property type="molecule type" value="Genomic_DNA"/>
</dbReference>